<dbReference type="OrthoDB" id="3643156at2759"/>
<reference evidence="2" key="1">
    <citation type="journal article" date="2020" name="Stud. Mycol.">
        <title>101 Dothideomycetes genomes: a test case for predicting lifestyles and emergence of pathogens.</title>
        <authorList>
            <person name="Haridas S."/>
            <person name="Albert R."/>
            <person name="Binder M."/>
            <person name="Bloem J."/>
            <person name="Labutti K."/>
            <person name="Salamov A."/>
            <person name="Andreopoulos B."/>
            <person name="Baker S."/>
            <person name="Barry K."/>
            <person name="Bills G."/>
            <person name="Bluhm B."/>
            <person name="Cannon C."/>
            <person name="Castanera R."/>
            <person name="Culley D."/>
            <person name="Daum C."/>
            <person name="Ezra D."/>
            <person name="Gonzalez J."/>
            <person name="Henrissat B."/>
            <person name="Kuo A."/>
            <person name="Liang C."/>
            <person name="Lipzen A."/>
            <person name="Lutzoni F."/>
            <person name="Magnuson J."/>
            <person name="Mondo S."/>
            <person name="Nolan M."/>
            <person name="Ohm R."/>
            <person name="Pangilinan J."/>
            <person name="Park H.-J."/>
            <person name="Ramirez L."/>
            <person name="Alfaro M."/>
            <person name="Sun H."/>
            <person name="Tritt A."/>
            <person name="Yoshinaga Y."/>
            <person name="Zwiers L.-H."/>
            <person name="Turgeon B."/>
            <person name="Goodwin S."/>
            <person name="Spatafora J."/>
            <person name="Crous P."/>
            <person name="Grigoriev I."/>
        </authorList>
    </citation>
    <scope>NUCLEOTIDE SEQUENCE</scope>
    <source>
        <strain evidence="2">CBS 130266</strain>
    </source>
</reference>
<accession>A0A9P4TS94</accession>
<sequence>MNTASRATIIATLLLFTFLVFWLAGDPLCTGCISRVPQTPPVEDSGLNVAINLASSYGTYALRSPDGTYHVGRTNGSEEYIQMMSKLSRASSQHLAPPYRDMGESFLDHPRKLRREARKKIGLPASRDVGILGDQLREIAKDLQSEAHIRVGEVVVTVPHLLALYQDDIEDACEYAGLEYVHLPHYYDPLVWETMAAFAGYGLGLCNHYKKLERCWEEEKNMTTWNLLTVHYSQHALTTALTPQHSAYGGLFEPPYRHAENFSLGLSAKDDFRDPEAYWKAVRRELREVVEFAHMGFDEPDLVVLTGDSIDTEEFMVSLKDAVLSRNPTVHSNDGLFAVAKGAAEMLMRGRNYFPKPSPPLLAGVDL</sequence>
<dbReference type="Proteomes" id="UP000800235">
    <property type="component" value="Unassembled WGS sequence"/>
</dbReference>
<keyword evidence="3" id="KW-1185">Reference proteome</keyword>
<comment type="caution">
    <text evidence="2">The sequence shown here is derived from an EMBL/GenBank/DDBJ whole genome shotgun (WGS) entry which is preliminary data.</text>
</comment>
<evidence type="ECO:0000256" key="1">
    <source>
        <dbReference type="SAM" id="SignalP"/>
    </source>
</evidence>
<feature type="signal peptide" evidence="1">
    <location>
        <begin position="1"/>
        <end position="25"/>
    </location>
</feature>
<protein>
    <submittedName>
        <fullName evidence="2">Uncharacterized protein</fullName>
    </submittedName>
</protein>
<proteinExistence type="predicted"/>
<keyword evidence="1" id="KW-0732">Signal</keyword>
<evidence type="ECO:0000313" key="3">
    <source>
        <dbReference type="Proteomes" id="UP000800235"/>
    </source>
</evidence>
<dbReference type="EMBL" id="MU007119">
    <property type="protein sequence ID" value="KAF2419585.1"/>
    <property type="molecule type" value="Genomic_DNA"/>
</dbReference>
<feature type="chain" id="PRO_5040273983" evidence="1">
    <location>
        <begin position="26"/>
        <end position="367"/>
    </location>
</feature>
<dbReference type="AlphaFoldDB" id="A0A9P4TS94"/>
<organism evidence="2 3">
    <name type="scientific">Tothia fuscella</name>
    <dbReference type="NCBI Taxonomy" id="1048955"/>
    <lineage>
        <taxon>Eukaryota</taxon>
        <taxon>Fungi</taxon>
        <taxon>Dikarya</taxon>
        <taxon>Ascomycota</taxon>
        <taxon>Pezizomycotina</taxon>
        <taxon>Dothideomycetes</taxon>
        <taxon>Pleosporomycetidae</taxon>
        <taxon>Venturiales</taxon>
        <taxon>Cylindrosympodiaceae</taxon>
        <taxon>Tothia</taxon>
    </lineage>
</organism>
<gene>
    <name evidence="2" type="ORF">EJ08DRAFT_654057</name>
</gene>
<evidence type="ECO:0000313" key="2">
    <source>
        <dbReference type="EMBL" id="KAF2419585.1"/>
    </source>
</evidence>
<name>A0A9P4TS94_9PEZI</name>